<protein>
    <submittedName>
        <fullName evidence="1">Uncharacterized protein</fullName>
    </submittedName>
</protein>
<reference evidence="1 2" key="1">
    <citation type="journal article" date="2016" name="Syst. Appl. Microbiol.">
        <title>Pararhizobium polonicum sp. nov. isolated from tumors on stone fruit rootstocks.</title>
        <authorList>
            <person name="Pulawska J."/>
            <person name="Kuzmanovic N."/>
            <person name="Willems A."/>
            <person name="Pothier J.F."/>
        </authorList>
    </citation>
    <scope>NUCLEOTIDE SEQUENCE [LARGE SCALE GENOMIC DNA]</scope>
    <source>
        <strain evidence="1 2">F5.1</strain>
        <plasmid evidence="1">pF5.1a</plasmid>
    </source>
</reference>
<keyword evidence="1" id="KW-0614">Plasmid</keyword>
<proteinExistence type="predicted"/>
<accession>A0A1C7P894</accession>
<evidence type="ECO:0000313" key="1">
    <source>
        <dbReference type="EMBL" id="OBZ97482.1"/>
    </source>
</evidence>
<dbReference type="RefSeq" id="WP_068950564.1">
    <property type="nucleotide sequence ID" value="NZ_CM004502.1"/>
</dbReference>
<evidence type="ECO:0000313" key="2">
    <source>
        <dbReference type="Proteomes" id="UP000093111"/>
    </source>
</evidence>
<geneLocation type="plasmid" evidence="2">
    <name>pf5.1a</name>
</geneLocation>
<dbReference type="EMBL" id="LGLV01000001">
    <property type="protein sequence ID" value="OBZ97482.1"/>
    <property type="molecule type" value="Genomic_DNA"/>
</dbReference>
<dbReference type="AlphaFoldDB" id="A0A1C7P894"/>
<gene>
    <name evidence="1" type="ORF">ADU59_00180</name>
</gene>
<sequence length="74" mass="8205">MSLFKATIELLINVDREAEACDCIAESLRELLREFSPGSPLIDWRYAGAGGEPAPHDGRGFEYARPPDLPCEQI</sequence>
<keyword evidence="2" id="KW-1185">Reference proteome</keyword>
<organism evidence="1 2">
    <name type="scientific">Pararhizobium polonicum</name>
    <dbReference type="NCBI Taxonomy" id="1612624"/>
    <lineage>
        <taxon>Bacteria</taxon>
        <taxon>Pseudomonadati</taxon>
        <taxon>Pseudomonadota</taxon>
        <taxon>Alphaproteobacteria</taxon>
        <taxon>Hyphomicrobiales</taxon>
        <taxon>Rhizobiaceae</taxon>
        <taxon>Rhizobium/Agrobacterium group</taxon>
        <taxon>Pararhizobium</taxon>
    </lineage>
</organism>
<dbReference type="Proteomes" id="UP000093111">
    <property type="component" value="Plasmid pF5.1a"/>
</dbReference>
<name>A0A1C7P894_9HYPH</name>
<comment type="caution">
    <text evidence="1">The sequence shown here is derived from an EMBL/GenBank/DDBJ whole genome shotgun (WGS) entry which is preliminary data.</text>
</comment>